<dbReference type="InterPro" id="IPR036640">
    <property type="entry name" value="ABC1_TM_sf"/>
</dbReference>
<accession>A0ABV1RPC5</accession>
<dbReference type="InterPro" id="IPR003439">
    <property type="entry name" value="ABC_transporter-like_ATP-bd"/>
</dbReference>
<keyword evidence="11" id="KW-1185">Reference proteome</keyword>
<dbReference type="SMART" id="SM00382">
    <property type="entry name" value="AAA"/>
    <property type="match status" value="1"/>
</dbReference>
<keyword evidence="4" id="KW-0067">ATP-binding</keyword>
<dbReference type="EMBL" id="JBEOKT010000001">
    <property type="protein sequence ID" value="MER2996010.1"/>
    <property type="molecule type" value="Genomic_DNA"/>
</dbReference>
<gene>
    <name evidence="10" type="ORF">ABS362_00550</name>
</gene>
<dbReference type="PROSITE" id="PS50893">
    <property type="entry name" value="ABC_TRANSPORTER_2"/>
    <property type="match status" value="1"/>
</dbReference>
<dbReference type="CDD" id="cd18576">
    <property type="entry name" value="ABC_6TM_bac_exporter_ABCB8_10_like"/>
    <property type="match status" value="1"/>
</dbReference>
<dbReference type="PROSITE" id="PS00211">
    <property type="entry name" value="ABC_TRANSPORTER_1"/>
    <property type="match status" value="1"/>
</dbReference>
<dbReference type="PROSITE" id="PS50929">
    <property type="entry name" value="ABC_TM1F"/>
    <property type="match status" value="1"/>
</dbReference>
<dbReference type="SUPFAM" id="SSF90123">
    <property type="entry name" value="ABC transporter transmembrane region"/>
    <property type="match status" value="1"/>
</dbReference>
<dbReference type="InterPro" id="IPR027417">
    <property type="entry name" value="P-loop_NTPase"/>
</dbReference>
<reference evidence="10 11" key="1">
    <citation type="submission" date="2024-06" db="EMBL/GenBank/DDBJ databases">
        <title>Pontibacter populi HYL7-15.</title>
        <authorList>
            <person name="Kim M.K."/>
        </authorList>
    </citation>
    <scope>NUCLEOTIDE SEQUENCE [LARGE SCALE GENOMIC DNA]</scope>
    <source>
        <strain evidence="10 11">HYL7-15</strain>
    </source>
</reference>
<dbReference type="RefSeq" id="WP_350410073.1">
    <property type="nucleotide sequence ID" value="NZ_JBEOKT010000001.1"/>
</dbReference>
<dbReference type="Gene3D" id="1.20.1560.10">
    <property type="entry name" value="ABC transporter type 1, transmembrane domain"/>
    <property type="match status" value="1"/>
</dbReference>
<comment type="caution">
    <text evidence="10">The sequence shown here is derived from an EMBL/GenBank/DDBJ whole genome shotgun (WGS) entry which is preliminary data.</text>
</comment>
<keyword evidence="5 7" id="KW-1133">Transmembrane helix</keyword>
<evidence type="ECO:0000256" key="1">
    <source>
        <dbReference type="ARBA" id="ARBA00004651"/>
    </source>
</evidence>
<evidence type="ECO:0000256" key="5">
    <source>
        <dbReference type="ARBA" id="ARBA00022989"/>
    </source>
</evidence>
<comment type="subcellular location">
    <subcellularLocation>
        <location evidence="1">Cell membrane</location>
        <topology evidence="1">Multi-pass membrane protein</topology>
    </subcellularLocation>
</comment>
<feature type="transmembrane region" description="Helical" evidence="7">
    <location>
        <begin position="186"/>
        <end position="203"/>
    </location>
</feature>
<feature type="transmembrane region" description="Helical" evidence="7">
    <location>
        <begin position="163"/>
        <end position="180"/>
    </location>
</feature>
<evidence type="ECO:0000259" key="9">
    <source>
        <dbReference type="PROSITE" id="PS50929"/>
    </source>
</evidence>
<dbReference type="InterPro" id="IPR039421">
    <property type="entry name" value="Type_1_exporter"/>
</dbReference>
<evidence type="ECO:0000256" key="7">
    <source>
        <dbReference type="SAM" id="Phobius"/>
    </source>
</evidence>
<feature type="domain" description="ABC transmembrane type-1" evidence="9">
    <location>
        <begin position="43"/>
        <end position="327"/>
    </location>
</feature>
<dbReference type="InterPro" id="IPR003593">
    <property type="entry name" value="AAA+_ATPase"/>
</dbReference>
<keyword evidence="6 7" id="KW-0472">Membrane</keyword>
<name>A0ABV1RPC5_9BACT</name>
<evidence type="ECO:0000256" key="6">
    <source>
        <dbReference type="ARBA" id="ARBA00023136"/>
    </source>
</evidence>
<protein>
    <submittedName>
        <fullName evidence="10">ABC transporter transmembrane domain-containing protein</fullName>
    </submittedName>
</protein>
<dbReference type="PANTHER" id="PTHR43394">
    <property type="entry name" value="ATP-DEPENDENT PERMEASE MDL1, MITOCHONDRIAL"/>
    <property type="match status" value="1"/>
</dbReference>
<feature type="transmembrane region" description="Helical" evidence="7">
    <location>
        <begin position="83"/>
        <end position="105"/>
    </location>
</feature>
<dbReference type="Pfam" id="PF00005">
    <property type="entry name" value="ABC_tran"/>
    <property type="match status" value="1"/>
</dbReference>
<dbReference type="Pfam" id="PF00664">
    <property type="entry name" value="ABC_membrane"/>
    <property type="match status" value="1"/>
</dbReference>
<dbReference type="Gene3D" id="3.40.50.300">
    <property type="entry name" value="P-loop containing nucleotide triphosphate hydrolases"/>
    <property type="match status" value="1"/>
</dbReference>
<evidence type="ECO:0000256" key="3">
    <source>
        <dbReference type="ARBA" id="ARBA00022741"/>
    </source>
</evidence>
<dbReference type="InterPro" id="IPR017871">
    <property type="entry name" value="ABC_transporter-like_CS"/>
</dbReference>
<dbReference type="PANTHER" id="PTHR43394:SF1">
    <property type="entry name" value="ATP-BINDING CASSETTE SUB-FAMILY B MEMBER 10, MITOCHONDRIAL"/>
    <property type="match status" value="1"/>
</dbReference>
<feature type="transmembrane region" description="Helical" evidence="7">
    <location>
        <begin position="266"/>
        <end position="289"/>
    </location>
</feature>
<evidence type="ECO:0000256" key="2">
    <source>
        <dbReference type="ARBA" id="ARBA00022692"/>
    </source>
</evidence>
<keyword evidence="2 7" id="KW-0812">Transmembrane</keyword>
<proteinExistence type="predicted"/>
<keyword evidence="3" id="KW-0547">Nucleotide-binding</keyword>
<dbReference type="Proteomes" id="UP001476807">
    <property type="component" value="Unassembled WGS sequence"/>
</dbReference>
<feature type="domain" description="ABC transporter" evidence="8">
    <location>
        <begin position="363"/>
        <end position="599"/>
    </location>
</feature>
<evidence type="ECO:0000313" key="11">
    <source>
        <dbReference type="Proteomes" id="UP001476807"/>
    </source>
</evidence>
<organism evidence="10 11">
    <name type="scientific">Pontibacter populi</name>
    <dbReference type="NCBI Taxonomy" id="890055"/>
    <lineage>
        <taxon>Bacteria</taxon>
        <taxon>Pseudomonadati</taxon>
        <taxon>Bacteroidota</taxon>
        <taxon>Cytophagia</taxon>
        <taxon>Cytophagales</taxon>
        <taxon>Hymenobacteraceae</taxon>
        <taxon>Pontibacter</taxon>
    </lineage>
</organism>
<evidence type="ECO:0000259" key="8">
    <source>
        <dbReference type="PROSITE" id="PS50893"/>
    </source>
</evidence>
<evidence type="ECO:0000313" key="10">
    <source>
        <dbReference type="EMBL" id="MER2996010.1"/>
    </source>
</evidence>
<dbReference type="InterPro" id="IPR011527">
    <property type="entry name" value="ABC1_TM_dom"/>
</dbReference>
<sequence>MAKRGFGQTGAQDGEERKKITKESFQRGLRIFSYVLPYKFKFIVGLAFLLFSSLTFMAFPYLVGQLFDSATGNSTGILTNINVIAMGLFGVILLQGIFSFFRVYFFAQVSENAVADIRRDLYSKFMQLPISFYEKRRVGEITSRITTDVAQVQDAMSITLAELFRQSTTLIVGVIIIMWTSIKLSLFMLATFPVLIVLAMVFGRRIKTLSKKTQDELANTNVIVEETLQAINTVKAFTNEMFEVNRYRTTLAKAVKTAITTANYRGAFISFIIIGLFGGIILVIWYGATLVANGDINQGDLVSFVLYTAFIGASVGGLGELYGKVQSALGATERILEILQEQEEPTDKSLRALSQVPRVQGNITYQNVAFSYPTRPDIQVLKNISFEARAGEKVAVVGPSGAGKSTIIQLLMRFYDVQGGSITVDGKDLRDMDLTTLRGNIGIVPQEVLLFGGSIKENIAYGRPEATEAEIIEAAKKANAYNFIESFPEGLDTLVGERGIKLSGGQRQRVAIARAILKNPAILILDEATSSLDSESEQLVQQAMDVLMRDRTTIIIAHRLATIRKADKILVIDGGEIVEEGSHEQLSTNDNGIYANLLRLQFELS</sequence>
<dbReference type="CDD" id="cd03249">
    <property type="entry name" value="ABC_MTABC3_MDL1_MDL2"/>
    <property type="match status" value="1"/>
</dbReference>
<evidence type="ECO:0000256" key="4">
    <source>
        <dbReference type="ARBA" id="ARBA00022840"/>
    </source>
</evidence>
<feature type="transmembrane region" description="Helical" evidence="7">
    <location>
        <begin position="301"/>
        <end position="322"/>
    </location>
</feature>
<dbReference type="SUPFAM" id="SSF52540">
    <property type="entry name" value="P-loop containing nucleoside triphosphate hydrolases"/>
    <property type="match status" value="1"/>
</dbReference>
<feature type="transmembrane region" description="Helical" evidence="7">
    <location>
        <begin position="40"/>
        <end position="63"/>
    </location>
</feature>